<keyword evidence="15" id="KW-1185">Reference proteome</keyword>
<evidence type="ECO:0000256" key="12">
    <source>
        <dbReference type="PROSITE-ProRule" id="PRU10141"/>
    </source>
</evidence>
<dbReference type="PROSITE" id="PS50011">
    <property type="entry name" value="PROTEIN_KINASE_DOM"/>
    <property type="match status" value="1"/>
</dbReference>
<comment type="catalytic activity">
    <reaction evidence="10">
        <text>L-threonyl-[protein] + ATP = O-phospho-L-threonyl-[protein] + ADP + H(+)</text>
        <dbReference type="Rhea" id="RHEA:46608"/>
        <dbReference type="Rhea" id="RHEA-COMP:11060"/>
        <dbReference type="Rhea" id="RHEA-COMP:11605"/>
        <dbReference type="ChEBI" id="CHEBI:15378"/>
        <dbReference type="ChEBI" id="CHEBI:30013"/>
        <dbReference type="ChEBI" id="CHEBI:30616"/>
        <dbReference type="ChEBI" id="CHEBI:61977"/>
        <dbReference type="ChEBI" id="CHEBI:456216"/>
        <dbReference type="EC" id="2.7.11.1"/>
    </reaction>
</comment>
<evidence type="ECO:0000256" key="9">
    <source>
        <dbReference type="ARBA" id="ARBA00022842"/>
    </source>
</evidence>
<evidence type="ECO:0000256" key="11">
    <source>
        <dbReference type="ARBA" id="ARBA00048679"/>
    </source>
</evidence>
<keyword evidence="4" id="KW-0723">Serine/threonine-protein kinase</keyword>
<dbReference type="PROSITE" id="PS00107">
    <property type="entry name" value="PROTEIN_KINASE_ATP"/>
    <property type="match status" value="1"/>
</dbReference>
<evidence type="ECO:0000256" key="1">
    <source>
        <dbReference type="ARBA" id="ARBA00001946"/>
    </source>
</evidence>
<sequence length="99" mass="10872">SPAGNAKKALQERYRLDSVVGRGGFGSVYAGTRLADGAPVAIKSVSRNRISHWGELPNGTRAPLEIVLLHKVSSGFHGVIQLLEWFELTSNFWLVMERP</sequence>
<evidence type="ECO:0000256" key="2">
    <source>
        <dbReference type="ARBA" id="ARBA00005505"/>
    </source>
</evidence>
<evidence type="ECO:0000256" key="8">
    <source>
        <dbReference type="ARBA" id="ARBA00022840"/>
    </source>
</evidence>
<evidence type="ECO:0000256" key="6">
    <source>
        <dbReference type="ARBA" id="ARBA00022741"/>
    </source>
</evidence>
<dbReference type="InterPro" id="IPR051138">
    <property type="entry name" value="PIM_Ser/Thr_kinase"/>
</dbReference>
<feature type="non-terminal residue" evidence="14">
    <location>
        <position position="99"/>
    </location>
</feature>
<evidence type="ECO:0000313" key="15">
    <source>
        <dbReference type="Proteomes" id="UP000521578"/>
    </source>
</evidence>
<evidence type="ECO:0000313" key="14">
    <source>
        <dbReference type="EMBL" id="NXF00495.1"/>
    </source>
</evidence>
<comment type="catalytic activity">
    <reaction evidence="11">
        <text>L-seryl-[protein] + ATP = O-phospho-L-seryl-[protein] + ADP + H(+)</text>
        <dbReference type="Rhea" id="RHEA:17989"/>
        <dbReference type="Rhea" id="RHEA-COMP:9863"/>
        <dbReference type="Rhea" id="RHEA-COMP:11604"/>
        <dbReference type="ChEBI" id="CHEBI:15378"/>
        <dbReference type="ChEBI" id="CHEBI:29999"/>
        <dbReference type="ChEBI" id="CHEBI:30616"/>
        <dbReference type="ChEBI" id="CHEBI:83421"/>
        <dbReference type="ChEBI" id="CHEBI:456216"/>
        <dbReference type="EC" id="2.7.11.1"/>
    </reaction>
</comment>
<dbReference type="Pfam" id="PF00069">
    <property type="entry name" value="Pkinase"/>
    <property type="match status" value="1"/>
</dbReference>
<feature type="binding site" evidence="12">
    <location>
        <position position="43"/>
    </location>
    <ligand>
        <name>ATP</name>
        <dbReference type="ChEBI" id="CHEBI:30616"/>
    </ligand>
</feature>
<dbReference type="InterPro" id="IPR017441">
    <property type="entry name" value="Protein_kinase_ATP_BS"/>
</dbReference>
<accession>A0AA97MXB8</accession>
<feature type="non-terminal residue" evidence="14">
    <location>
        <position position="1"/>
    </location>
</feature>
<keyword evidence="6 12" id="KW-0547">Nucleotide-binding</keyword>
<reference evidence="14" key="1">
    <citation type="submission" date="2022-12" db="EMBL/GenBank/DDBJ databases">
        <title>Bird 10,000 Genomes (B10K) Project - Family phase.</title>
        <authorList>
            <person name="Zhang G."/>
        </authorList>
    </citation>
    <scope>NUCLEOTIDE SEQUENCE</scope>
    <source>
        <strain evidence="14">B10K-CU-030-46</strain>
        <tissue evidence="14">Muscle</tissue>
    </source>
</reference>
<dbReference type="EC" id="2.7.11.1" evidence="3"/>
<comment type="caution">
    <text evidence="14">The sequence shown here is derived from an EMBL/GenBank/DDBJ whole genome shotgun (WGS) entry which is preliminary data.</text>
</comment>
<keyword evidence="5" id="KW-0808">Transferase</keyword>
<dbReference type="GO" id="GO:0005524">
    <property type="term" value="F:ATP binding"/>
    <property type="evidence" value="ECO:0007669"/>
    <property type="project" value="UniProtKB-UniRule"/>
</dbReference>
<name>A0AA97MXB8_9PASS</name>
<dbReference type="Gene3D" id="3.30.200.20">
    <property type="entry name" value="Phosphorylase Kinase, domain 1"/>
    <property type="match status" value="1"/>
</dbReference>
<evidence type="ECO:0000256" key="5">
    <source>
        <dbReference type="ARBA" id="ARBA00022679"/>
    </source>
</evidence>
<keyword evidence="9" id="KW-0460">Magnesium</keyword>
<keyword evidence="8 12" id="KW-0067">ATP-binding</keyword>
<keyword evidence="7 14" id="KW-0418">Kinase</keyword>
<dbReference type="PANTHER" id="PTHR22984">
    <property type="entry name" value="SERINE/THREONINE-PROTEIN KINASE PIM"/>
    <property type="match status" value="1"/>
</dbReference>
<dbReference type="SUPFAM" id="SSF56112">
    <property type="entry name" value="Protein kinase-like (PK-like)"/>
    <property type="match status" value="1"/>
</dbReference>
<feature type="domain" description="Protein kinase" evidence="13">
    <location>
        <begin position="14"/>
        <end position="99"/>
    </location>
</feature>
<evidence type="ECO:0000256" key="10">
    <source>
        <dbReference type="ARBA" id="ARBA00047899"/>
    </source>
</evidence>
<dbReference type="InterPro" id="IPR000719">
    <property type="entry name" value="Prot_kinase_dom"/>
</dbReference>
<proteinExistence type="inferred from homology"/>
<gene>
    <name evidence="14" type="primary">Pim1_13</name>
    <name evidence="14" type="ORF">MENNOV_R02989</name>
</gene>
<dbReference type="InterPro" id="IPR011009">
    <property type="entry name" value="Kinase-like_dom_sf"/>
</dbReference>
<organism evidence="14">
    <name type="scientific">Menura novaehollandiae</name>
    <name type="common">superb lyrebird</name>
    <dbReference type="NCBI Taxonomy" id="47692"/>
    <lineage>
        <taxon>Eukaryota</taxon>
        <taxon>Metazoa</taxon>
        <taxon>Chordata</taxon>
        <taxon>Craniata</taxon>
        <taxon>Vertebrata</taxon>
        <taxon>Euteleostomi</taxon>
        <taxon>Archelosauria</taxon>
        <taxon>Archosauria</taxon>
        <taxon>Dinosauria</taxon>
        <taxon>Saurischia</taxon>
        <taxon>Theropoda</taxon>
        <taxon>Coelurosauria</taxon>
        <taxon>Aves</taxon>
        <taxon>Neognathae</taxon>
        <taxon>Neoaves</taxon>
        <taxon>Telluraves</taxon>
        <taxon>Australaves</taxon>
        <taxon>Passeriformes</taxon>
        <taxon>Menuridae</taxon>
        <taxon>Menura</taxon>
    </lineage>
</organism>
<dbReference type="GO" id="GO:0005737">
    <property type="term" value="C:cytoplasm"/>
    <property type="evidence" value="ECO:0007669"/>
    <property type="project" value="TreeGrafter"/>
</dbReference>
<comment type="cofactor">
    <cofactor evidence="1">
        <name>Mg(2+)</name>
        <dbReference type="ChEBI" id="CHEBI:18420"/>
    </cofactor>
</comment>
<evidence type="ECO:0000259" key="13">
    <source>
        <dbReference type="PROSITE" id="PS50011"/>
    </source>
</evidence>
<dbReference type="AlphaFoldDB" id="A0AA97MXB8"/>
<evidence type="ECO:0000256" key="4">
    <source>
        <dbReference type="ARBA" id="ARBA00022527"/>
    </source>
</evidence>
<dbReference type="PANTHER" id="PTHR22984:SF29">
    <property type="entry name" value="SERINE_THREONINE-PROTEIN KINASE PIM-1"/>
    <property type="match status" value="1"/>
</dbReference>
<evidence type="ECO:0000256" key="7">
    <source>
        <dbReference type="ARBA" id="ARBA00022777"/>
    </source>
</evidence>
<comment type="similarity">
    <text evidence="2">Belongs to the protein kinase superfamily. CAMK Ser/Thr protein kinase family. PIM subfamily.</text>
</comment>
<dbReference type="Proteomes" id="UP000521578">
    <property type="component" value="Unassembled WGS sequence"/>
</dbReference>
<evidence type="ECO:0000256" key="3">
    <source>
        <dbReference type="ARBA" id="ARBA00012513"/>
    </source>
</evidence>
<protein>
    <recommendedName>
        <fullName evidence="3">non-specific serine/threonine protein kinase</fullName>
        <ecNumber evidence="3">2.7.11.1</ecNumber>
    </recommendedName>
</protein>
<dbReference type="EMBL" id="VWPS01003783">
    <property type="protein sequence ID" value="NXF00495.1"/>
    <property type="molecule type" value="Genomic_DNA"/>
</dbReference>
<dbReference type="GO" id="GO:0004674">
    <property type="term" value="F:protein serine/threonine kinase activity"/>
    <property type="evidence" value="ECO:0007669"/>
    <property type="project" value="UniProtKB-KW"/>
</dbReference>